<dbReference type="Proteomes" id="UP000736335">
    <property type="component" value="Unassembled WGS sequence"/>
</dbReference>
<dbReference type="Pfam" id="PF13855">
    <property type="entry name" value="LRR_8"/>
    <property type="match status" value="1"/>
</dbReference>
<feature type="compositionally biased region" description="Basic and acidic residues" evidence="3">
    <location>
        <begin position="508"/>
        <end position="518"/>
    </location>
</feature>
<evidence type="ECO:0000256" key="2">
    <source>
        <dbReference type="ARBA" id="ARBA00022737"/>
    </source>
</evidence>
<protein>
    <recommendedName>
        <fullName evidence="6">L domain-like protein</fullName>
    </recommendedName>
</protein>
<feature type="compositionally biased region" description="Polar residues" evidence="3">
    <location>
        <begin position="52"/>
        <end position="61"/>
    </location>
</feature>
<feature type="region of interest" description="Disordered" evidence="3">
    <location>
        <begin position="1"/>
        <end position="85"/>
    </location>
</feature>
<evidence type="ECO:0008006" key="6">
    <source>
        <dbReference type="Google" id="ProtNLM"/>
    </source>
</evidence>
<comment type="caution">
    <text evidence="4">The sequence shown here is derived from an EMBL/GenBank/DDBJ whole genome shotgun (WGS) entry which is preliminary data.</text>
</comment>
<organism evidence="4 5">
    <name type="scientific">Thelephora terrestris</name>
    <dbReference type="NCBI Taxonomy" id="56493"/>
    <lineage>
        <taxon>Eukaryota</taxon>
        <taxon>Fungi</taxon>
        <taxon>Dikarya</taxon>
        <taxon>Basidiomycota</taxon>
        <taxon>Agaricomycotina</taxon>
        <taxon>Agaricomycetes</taxon>
        <taxon>Thelephorales</taxon>
        <taxon>Thelephoraceae</taxon>
        <taxon>Thelephora</taxon>
    </lineage>
</organism>
<evidence type="ECO:0000256" key="1">
    <source>
        <dbReference type="ARBA" id="ARBA00022614"/>
    </source>
</evidence>
<sequence>MDPNNKPRPRVMSSLSIPRPRAKTPVTSSIPKPASNPPTPSKPKLKPAARPTLTTKSSNPRLASFPNKSVAPLPQKERKEELDPLKPALSLKEVIAQRRAEARKLKSTSPALGGLPTLDDDAGSAVLSKSQEEDIDDLGRWSLRETIERARSTGAINISSRGLPCIPSALFEIHLGLTPEPLSLVPDEPPLPQNDFADARKKVTTDVSWYDAKDLEIIKAWNNKIVELQPELSLFGSLKMLDLNHNDLTSLPESICDLSALSYIDLSHNSLGSLPENFFALPDLMTLKLSHNKLTSLPFDHPFEPANMQRLRQRKGNDFFSPEIRRADKPLPSLLVLEAPFNNLTAASINQSIPVSLVKLDLSSNPLGPETRHLVLRCSRLSNLKELLLNRADISNEAFPDDLFSNAVEPLPYPQLQSLDLGETKVTEVAVRSAFAPTSKVLDFELINSAQEPPEGTVKVAVGKRIVKEEWELEVERRVDRRRGRALPPGLGFPEGGNDEAPSSKSILNEHEPSRVEGQRGSAQSRATTHTEESNRAVRPSPVVGKADLLKESWEVEAEEGLTIGAQRLRRAKLAAKEAEASVKEPKISPENPETPQPPHSLDASKYYVADECTLVLPPSSAPTKSFMHARSFSVTHTLKLGPSSDLAVPTPTLPLSYILDNFSLSTTLRVLKLDKRRLDQSFSLPPLAGLPEEGLLPKLEELSFESCGLCDTVPYFEGDDTLNRNSEPLLPLLAKLFPSILTLNLTHNSLTSHGLTDSHLAELLLHKKVPLRQLQLSSNKLTDLEGFVGLAGMFKGNREVQRWKMETLDLRDNEIGKLPAELGLLPLDVLLVEGNTYVYTFRHKL</sequence>
<dbReference type="InterPro" id="IPR001611">
    <property type="entry name" value="Leu-rich_rpt"/>
</dbReference>
<dbReference type="PANTHER" id="PTHR45617">
    <property type="entry name" value="LEUCINE RICH REPEAT FAMILY PROTEIN"/>
    <property type="match status" value="1"/>
</dbReference>
<dbReference type="PANTHER" id="PTHR45617:SF170">
    <property type="entry name" value="MIP14966P"/>
    <property type="match status" value="1"/>
</dbReference>
<dbReference type="OrthoDB" id="1517790at2759"/>
<dbReference type="PROSITE" id="PS51450">
    <property type="entry name" value="LRR"/>
    <property type="match status" value="3"/>
</dbReference>
<evidence type="ECO:0000256" key="3">
    <source>
        <dbReference type="SAM" id="MobiDB-lite"/>
    </source>
</evidence>
<keyword evidence="1" id="KW-0433">Leucine-rich repeat</keyword>
<feature type="region of interest" description="Disordered" evidence="3">
    <location>
        <begin position="578"/>
        <end position="599"/>
    </location>
</feature>
<dbReference type="PRINTS" id="PR00019">
    <property type="entry name" value="LEURICHRPT"/>
</dbReference>
<name>A0A9P6L1T5_9AGAM</name>
<accession>A0A9P6L1T5</accession>
<keyword evidence="5" id="KW-1185">Reference proteome</keyword>
<reference evidence="4" key="2">
    <citation type="submission" date="2020-11" db="EMBL/GenBank/DDBJ databases">
        <authorList>
            <consortium name="DOE Joint Genome Institute"/>
            <person name="Kuo A."/>
            <person name="Miyauchi S."/>
            <person name="Kiss E."/>
            <person name="Drula E."/>
            <person name="Kohler A."/>
            <person name="Sanchez-Garcia M."/>
            <person name="Andreopoulos B."/>
            <person name="Barry K.W."/>
            <person name="Bonito G."/>
            <person name="Buee M."/>
            <person name="Carver A."/>
            <person name="Chen C."/>
            <person name="Cichocki N."/>
            <person name="Clum A."/>
            <person name="Culley D."/>
            <person name="Crous P.W."/>
            <person name="Fauchery L."/>
            <person name="Girlanda M."/>
            <person name="Hayes R."/>
            <person name="Keri Z."/>
            <person name="Labutti K."/>
            <person name="Lipzen A."/>
            <person name="Lombard V."/>
            <person name="Magnuson J."/>
            <person name="Maillard F."/>
            <person name="Morin E."/>
            <person name="Murat C."/>
            <person name="Nolan M."/>
            <person name="Ohm R."/>
            <person name="Pangilinan J."/>
            <person name="Pereira M."/>
            <person name="Perotto S."/>
            <person name="Peter M."/>
            <person name="Riley R."/>
            <person name="Sitrit Y."/>
            <person name="Stielow B."/>
            <person name="Szollosi G."/>
            <person name="Zifcakova L."/>
            <person name="Stursova M."/>
            <person name="Spatafora J.W."/>
            <person name="Tedersoo L."/>
            <person name="Vaario L.-M."/>
            <person name="Yamada A."/>
            <person name="Yan M."/>
            <person name="Wang P."/>
            <person name="Xu J."/>
            <person name="Bruns T."/>
            <person name="Baldrian P."/>
            <person name="Vilgalys R."/>
            <person name="Henrissat B."/>
            <person name="Grigoriev I.V."/>
            <person name="Hibbett D."/>
            <person name="Nagy L.G."/>
            <person name="Martin F.M."/>
        </authorList>
    </citation>
    <scope>NUCLEOTIDE SEQUENCE</scope>
    <source>
        <strain evidence="4">UH-Tt-Lm1</strain>
    </source>
</reference>
<dbReference type="SUPFAM" id="SSF52058">
    <property type="entry name" value="L domain-like"/>
    <property type="match status" value="1"/>
</dbReference>
<gene>
    <name evidence="4" type="ORF">BJ322DRAFT_1113730</name>
</gene>
<dbReference type="AlphaFoldDB" id="A0A9P6L1T5"/>
<dbReference type="InterPro" id="IPR003591">
    <property type="entry name" value="Leu-rich_rpt_typical-subtyp"/>
</dbReference>
<dbReference type="SUPFAM" id="SSF52047">
    <property type="entry name" value="RNI-like"/>
    <property type="match status" value="1"/>
</dbReference>
<dbReference type="Gene3D" id="3.80.10.10">
    <property type="entry name" value="Ribonuclease Inhibitor"/>
    <property type="match status" value="3"/>
</dbReference>
<feature type="compositionally biased region" description="Basic and acidic residues" evidence="3">
    <location>
        <begin position="578"/>
        <end position="588"/>
    </location>
</feature>
<feature type="compositionally biased region" description="Basic and acidic residues" evidence="3">
    <location>
        <begin position="75"/>
        <end position="84"/>
    </location>
</feature>
<feature type="region of interest" description="Disordered" evidence="3">
    <location>
        <begin position="484"/>
        <end position="540"/>
    </location>
</feature>
<dbReference type="SMART" id="SM00369">
    <property type="entry name" value="LRR_TYP"/>
    <property type="match status" value="5"/>
</dbReference>
<reference evidence="4" key="1">
    <citation type="journal article" date="2020" name="Nat. Commun.">
        <title>Large-scale genome sequencing of mycorrhizal fungi provides insights into the early evolution of symbiotic traits.</title>
        <authorList>
            <person name="Miyauchi S."/>
            <person name="Kiss E."/>
            <person name="Kuo A."/>
            <person name="Drula E."/>
            <person name="Kohler A."/>
            <person name="Sanchez-Garcia M."/>
            <person name="Morin E."/>
            <person name="Andreopoulos B."/>
            <person name="Barry K.W."/>
            <person name="Bonito G."/>
            <person name="Buee M."/>
            <person name="Carver A."/>
            <person name="Chen C."/>
            <person name="Cichocki N."/>
            <person name="Clum A."/>
            <person name="Culley D."/>
            <person name="Crous P.W."/>
            <person name="Fauchery L."/>
            <person name="Girlanda M."/>
            <person name="Hayes R.D."/>
            <person name="Keri Z."/>
            <person name="LaButti K."/>
            <person name="Lipzen A."/>
            <person name="Lombard V."/>
            <person name="Magnuson J."/>
            <person name="Maillard F."/>
            <person name="Murat C."/>
            <person name="Nolan M."/>
            <person name="Ohm R.A."/>
            <person name="Pangilinan J."/>
            <person name="Pereira M.F."/>
            <person name="Perotto S."/>
            <person name="Peter M."/>
            <person name="Pfister S."/>
            <person name="Riley R."/>
            <person name="Sitrit Y."/>
            <person name="Stielow J.B."/>
            <person name="Szollosi G."/>
            <person name="Zifcakova L."/>
            <person name="Stursova M."/>
            <person name="Spatafora J.W."/>
            <person name="Tedersoo L."/>
            <person name="Vaario L.M."/>
            <person name="Yamada A."/>
            <person name="Yan M."/>
            <person name="Wang P."/>
            <person name="Xu J."/>
            <person name="Bruns T."/>
            <person name="Baldrian P."/>
            <person name="Vilgalys R."/>
            <person name="Dunand C."/>
            <person name="Henrissat B."/>
            <person name="Grigoriev I.V."/>
            <person name="Hibbett D."/>
            <person name="Nagy L.G."/>
            <person name="Martin F.M."/>
        </authorList>
    </citation>
    <scope>NUCLEOTIDE SEQUENCE</scope>
    <source>
        <strain evidence="4">UH-Tt-Lm1</strain>
    </source>
</reference>
<keyword evidence="2" id="KW-0677">Repeat</keyword>
<dbReference type="InterPro" id="IPR032675">
    <property type="entry name" value="LRR_dom_sf"/>
</dbReference>
<evidence type="ECO:0000313" key="5">
    <source>
        <dbReference type="Proteomes" id="UP000736335"/>
    </source>
</evidence>
<dbReference type="EMBL" id="WIUZ02000021">
    <property type="protein sequence ID" value="KAF9778853.1"/>
    <property type="molecule type" value="Genomic_DNA"/>
</dbReference>
<evidence type="ECO:0000313" key="4">
    <source>
        <dbReference type="EMBL" id="KAF9778853.1"/>
    </source>
</evidence>
<proteinExistence type="predicted"/>